<protein>
    <submittedName>
        <fullName evidence="2">(rape) hypothetical protein</fullName>
    </submittedName>
</protein>
<sequence>MQRSRNCKICGNEAIHSCRIPIPNLKVLFVYESSLLNNSISRTISVLLQKQNNVVQSSEIVIGSGISARNLSEASINVTVLESHDRICGRSTLISPLVVLLIWELLGELFFKSICDYNLAFSYLNYRLYDMHGNKIPPQLVTQVGDAFMRILQEVQILEVLSQNGWYYVSCTRCSKKLDRSAASLRCNQCVNHNVTNVVKYHVELLVDDGNNYATFVVFDKEMLKLAKQDAAALLLDEVNSGVGKKLKAELGRTDLDFHIRVTPHNFSPDHCTFTVSAASDSFNTESCNINETPFVEGKCGDASTSASASNTSTADVKGGRIHPRE</sequence>
<dbReference type="InterPro" id="IPR012340">
    <property type="entry name" value="NA-bd_OB-fold"/>
</dbReference>
<dbReference type="PANTHER" id="PTHR47165">
    <property type="entry name" value="OS03G0429900 PROTEIN"/>
    <property type="match status" value="1"/>
</dbReference>
<evidence type="ECO:0000313" key="2">
    <source>
        <dbReference type="EMBL" id="CAF1738107.1"/>
    </source>
</evidence>
<evidence type="ECO:0000256" key="1">
    <source>
        <dbReference type="SAM" id="MobiDB-lite"/>
    </source>
</evidence>
<gene>
    <name evidence="2" type="ORF">DARMORV10_C09P30920.1</name>
</gene>
<dbReference type="EMBL" id="HG994373">
    <property type="protein sequence ID" value="CAF1738107.1"/>
    <property type="molecule type" value="Genomic_DNA"/>
</dbReference>
<feature type="compositionally biased region" description="Low complexity" evidence="1">
    <location>
        <begin position="303"/>
        <end position="315"/>
    </location>
</feature>
<dbReference type="Gene3D" id="2.40.50.140">
    <property type="entry name" value="Nucleic acid-binding proteins"/>
    <property type="match status" value="1"/>
</dbReference>
<proteinExistence type="predicted"/>
<organism evidence="2">
    <name type="scientific">Brassica napus</name>
    <name type="common">Rape</name>
    <dbReference type="NCBI Taxonomy" id="3708"/>
    <lineage>
        <taxon>Eukaryota</taxon>
        <taxon>Viridiplantae</taxon>
        <taxon>Streptophyta</taxon>
        <taxon>Embryophyta</taxon>
        <taxon>Tracheophyta</taxon>
        <taxon>Spermatophyta</taxon>
        <taxon>Magnoliopsida</taxon>
        <taxon>eudicotyledons</taxon>
        <taxon>Gunneridae</taxon>
        <taxon>Pentapetalae</taxon>
        <taxon>rosids</taxon>
        <taxon>malvids</taxon>
        <taxon>Brassicales</taxon>
        <taxon>Brassicaceae</taxon>
        <taxon>Brassiceae</taxon>
        <taxon>Brassica</taxon>
    </lineage>
</organism>
<feature type="region of interest" description="Disordered" evidence="1">
    <location>
        <begin position="301"/>
        <end position="326"/>
    </location>
</feature>
<dbReference type="SUPFAM" id="SSF50249">
    <property type="entry name" value="Nucleic acid-binding proteins"/>
    <property type="match status" value="1"/>
</dbReference>
<accession>A0A816IXL7</accession>
<dbReference type="PANTHER" id="PTHR47165:SF4">
    <property type="entry name" value="OS03G0429900 PROTEIN"/>
    <property type="match status" value="1"/>
</dbReference>
<name>A0A816IXL7_BRANA</name>
<reference evidence="2" key="1">
    <citation type="submission" date="2021-01" db="EMBL/GenBank/DDBJ databases">
        <authorList>
            <consortium name="Genoscope - CEA"/>
            <person name="William W."/>
        </authorList>
    </citation>
    <scope>NUCLEOTIDE SEQUENCE</scope>
</reference>
<dbReference type="AlphaFoldDB" id="A0A816IXL7"/>
<dbReference type="SMR" id="A0A816IXL7"/>
<dbReference type="Proteomes" id="UP001295469">
    <property type="component" value="Chromosome C09"/>
</dbReference>